<dbReference type="Proteomes" id="UP001175271">
    <property type="component" value="Unassembled WGS sequence"/>
</dbReference>
<keyword evidence="1" id="KW-0812">Transmembrane</keyword>
<sequence length="235" mass="27400">MRLCLPLVLLCFFLPVEPTSMRMKISLFKEILLMHPNVIVPSLKQLEDCCYGADYCLTKCLLNGHGSVHGLQEVSNDNFWSVYFSNIWKVIVRKFTEVKEFFEREVPKLVQMVEEEVPKFVHKVETDVPKFVEDLHIKEKTEAISNATTKVKRYFADWDEKLRCTVDSFRDVFIVVAVVFALAMVSYLYVECTMFRKLFLAIPKLLCHIVVRVLKRKKKKVSAKECHNKGCVHMV</sequence>
<feature type="signal peptide" evidence="2">
    <location>
        <begin position="1"/>
        <end position="18"/>
    </location>
</feature>
<protein>
    <recommendedName>
        <fullName evidence="5">Transmembrane protein</fullName>
    </recommendedName>
</protein>
<keyword evidence="2" id="KW-0732">Signal</keyword>
<feature type="transmembrane region" description="Helical" evidence="1">
    <location>
        <begin position="172"/>
        <end position="190"/>
    </location>
</feature>
<evidence type="ECO:0008006" key="5">
    <source>
        <dbReference type="Google" id="ProtNLM"/>
    </source>
</evidence>
<comment type="caution">
    <text evidence="3">The sequence shown here is derived from an EMBL/GenBank/DDBJ whole genome shotgun (WGS) entry which is preliminary data.</text>
</comment>
<reference evidence="3" key="1">
    <citation type="submission" date="2023-06" db="EMBL/GenBank/DDBJ databases">
        <title>Genomic analysis of the entomopathogenic nematode Steinernema hermaphroditum.</title>
        <authorList>
            <person name="Schwarz E.M."/>
            <person name="Heppert J.K."/>
            <person name="Baniya A."/>
            <person name="Schwartz H.T."/>
            <person name="Tan C.-H."/>
            <person name="Antoshechkin I."/>
            <person name="Sternberg P.W."/>
            <person name="Goodrich-Blair H."/>
            <person name="Dillman A.R."/>
        </authorList>
    </citation>
    <scope>NUCLEOTIDE SEQUENCE</scope>
    <source>
        <strain evidence="3">PS9179</strain>
        <tissue evidence="3">Whole animal</tissue>
    </source>
</reference>
<proteinExistence type="predicted"/>
<evidence type="ECO:0000256" key="2">
    <source>
        <dbReference type="SAM" id="SignalP"/>
    </source>
</evidence>
<evidence type="ECO:0000256" key="1">
    <source>
        <dbReference type="SAM" id="Phobius"/>
    </source>
</evidence>
<name>A0AA39HJJ4_9BILA</name>
<organism evidence="3 4">
    <name type="scientific">Steinernema hermaphroditum</name>
    <dbReference type="NCBI Taxonomy" id="289476"/>
    <lineage>
        <taxon>Eukaryota</taxon>
        <taxon>Metazoa</taxon>
        <taxon>Ecdysozoa</taxon>
        <taxon>Nematoda</taxon>
        <taxon>Chromadorea</taxon>
        <taxon>Rhabditida</taxon>
        <taxon>Tylenchina</taxon>
        <taxon>Panagrolaimomorpha</taxon>
        <taxon>Strongyloidoidea</taxon>
        <taxon>Steinernematidae</taxon>
        <taxon>Steinernema</taxon>
    </lineage>
</organism>
<evidence type="ECO:0000313" key="4">
    <source>
        <dbReference type="Proteomes" id="UP001175271"/>
    </source>
</evidence>
<dbReference type="EMBL" id="JAUCMV010000004">
    <property type="protein sequence ID" value="KAK0406391.1"/>
    <property type="molecule type" value="Genomic_DNA"/>
</dbReference>
<keyword evidence="4" id="KW-1185">Reference proteome</keyword>
<dbReference type="AlphaFoldDB" id="A0AA39HJJ4"/>
<keyword evidence="1" id="KW-1133">Transmembrane helix</keyword>
<gene>
    <name evidence="3" type="ORF">QR680_018546</name>
</gene>
<keyword evidence="1" id="KW-0472">Membrane</keyword>
<accession>A0AA39HJJ4</accession>
<evidence type="ECO:0000313" key="3">
    <source>
        <dbReference type="EMBL" id="KAK0406391.1"/>
    </source>
</evidence>
<feature type="chain" id="PRO_5041343636" description="Transmembrane protein" evidence="2">
    <location>
        <begin position="19"/>
        <end position="235"/>
    </location>
</feature>